<dbReference type="InterPro" id="IPR037215">
    <property type="entry name" value="GUN4-like_sf"/>
</dbReference>
<dbReference type="SUPFAM" id="SSF140869">
    <property type="entry name" value="GUN4-like"/>
    <property type="match status" value="1"/>
</dbReference>
<dbReference type="InterPro" id="IPR008629">
    <property type="entry name" value="GUN4-like"/>
</dbReference>
<reference evidence="2" key="2">
    <citation type="journal article" date="2021" name="Mar. Drugs">
        <title>Genome Reduction and Secondary Metabolism of the Marine Sponge-Associated Cyanobacterium Leptothoe.</title>
        <authorList>
            <person name="Konstantinou D."/>
            <person name="Popin R.V."/>
            <person name="Fewer D.P."/>
            <person name="Sivonen K."/>
            <person name="Gkelis S."/>
        </authorList>
    </citation>
    <scope>NUCLEOTIDE SEQUENCE</scope>
    <source>
        <strain evidence="2">TAU-MAC 1115</strain>
    </source>
</reference>
<gene>
    <name evidence="2" type="ORF">IXB50_08910</name>
</gene>
<dbReference type="AlphaFoldDB" id="A0A947DF69"/>
<feature type="domain" description="GUN4-like" evidence="1">
    <location>
        <begin position="207"/>
        <end position="323"/>
    </location>
</feature>
<dbReference type="Pfam" id="PF05419">
    <property type="entry name" value="GUN4"/>
    <property type="match status" value="1"/>
</dbReference>
<sequence length="356" mass="39850">MKTFALRGLAGLVFLMCLGAGSLYWLTRPANINWHSRTRDGLLDLRAVDWDGKNLAGANLAEIWFRESSLRGANLRRTNLQGSDFSGATYLDDADLSHANLTRAKLGGTYARRANFTGAILKDADLQYATLSGANLSGVDFAGADLSYANLVGAKLTNWINAPKSLDRADLTKADWPQNITRTSLCNTIMPDGNTSKQGCFWPTPGLKKILHSKDWHGIDSYTSGLFRAAISGGYAVEQLSAEIEQIPCQDLKVLNDLWHQASEGKFSFSQQRQIWENPPVQQNYGKFADVVGWKQNGQWIKYEELQLQDVTLNNRVSGHLPWHRWQVQEPTEAEPTRFRRIGFGAWMARLKQCDI</sequence>
<dbReference type="InterPro" id="IPR001646">
    <property type="entry name" value="5peptide_repeat"/>
</dbReference>
<dbReference type="RefSeq" id="WP_215608614.1">
    <property type="nucleotide sequence ID" value="NZ_JADOES010000013.1"/>
</dbReference>
<keyword evidence="3" id="KW-1185">Reference proteome</keyword>
<dbReference type="PANTHER" id="PTHR14136">
    <property type="entry name" value="BTB_POZ DOMAIN-CONTAINING PROTEIN KCTD9"/>
    <property type="match status" value="1"/>
</dbReference>
<dbReference type="Pfam" id="PF00805">
    <property type="entry name" value="Pentapeptide"/>
    <property type="match status" value="3"/>
</dbReference>
<evidence type="ECO:0000313" key="3">
    <source>
        <dbReference type="Proteomes" id="UP000717364"/>
    </source>
</evidence>
<accession>A0A947DF69</accession>
<dbReference type="InterPro" id="IPR051082">
    <property type="entry name" value="Pentapeptide-BTB/POZ_domain"/>
</dbReference>
<dbReference type="Gene3D" id="2.160.20.80">
    <property type="entry name" value="E3 ubiquitin-protein ligase SopA"/>
    <property type="match status" value="1"/>
</dbReference>
<dbReference type="SUPFAM" id="SSF141571">
    <property type="entry name" value="Pentapeptide repeat-like"/>
    <property type="match status" value="1"/>
</dbReference>
<dbReference type="PANTHER" id="PTHR14136:SF17">
    <property type="entry name" value="BTB_POZ DOMAIN-CONTAINING PROTEIN KCTD9"/>
    <property type="match status" value="1"/>
</dbReference>
<dbReference type="EMBL" id="JADOES010000013">
    <property type="protein sequence ID" value="MBT9315544.1"/>
    <property type="molecule type" value="Genomic_DNA"/>
</dbReference>
<organism evidence="2 3">
    <name type="scientific">Leptothoe spongobia TAU-MAC 1115</name>
    <dbReference type="NCBI Taxonomy" id="1967444"/>
    <lineage>
        <taxon>Bacteria</taxon>
        <taxon>Bacillati</taxon>
        <taxon>Cyanobacteriota</taxon>
        <taxon>Cyanophyceae</taxon>
        <taxon>Nodosilineales</taxon>
        <taxon>Cymatolegaceae</taxon>
        <taxon>Leptothoe</taxon>
        <taxon>Leptothoe spongobia</taxon>
    </lineage>
</organism>
<dbReference type="Gene3D" id="1.10.10.1770">
    <property type="entry name" value="Gun4-like"/>
    <property type="match status" value="1"/>
</dbReference>
<dbReference type="Proteomes" id="UP000717364">
    <property type="component" value="Unassembled WGS sequence"/>
</dbReference>
<reference evidence="2" key="1">
    <citation type="submission" date="2020-11" db="EMBL/GenBank/DDBJ databases">
        <authorList>
            <person name="Konstantinou D."/>
            <person name="Gkelis S."/>
            <person name="Popin R."/>
            <person name="Fewer D."/>
            <person name="Sivonen K."/>
        </authorList>
    </citation>
    <scope>NUCLEOTIDE SEQUENCE</scope>
    <source>
        <strain evidence="2">TAU-MAC 1115</strain>
    </source>
</reference>
<comment type="caution">
    <text evidence="2">The sequence shown here is derived from an EMBL/GenBank/DDBJ whole genome shotgun (WGS) entry which is preliminary data.</text>
</comment>
<evidence type="ECO:0000259" key="1">
    <source>
        <dbReference type="Pfam" id="PF05419"/>
    </source>
</evidence>
<name>A0A947DF69_9CYAN</name>
<protein>
    <submittedName>
        <fullName evidence="2">Pentapeptide repeat-containing protein</fullName>
    </submittedName>
</protein>
<evidence type="ECO:0000313" key="2">
    <source>
        <dbReference type="EMBL" id="MBT9315544.1"/>
    </source>
</evidence>
<proteinExistence type="predicted"/>